<evidence type="ECO:0000313" key="1">
    <source>
        <dbReference type="EMBL" id="GMI15005.1"/>
    </source>
</evidence>
<dbReference type="AlphaFoldDB" id="A0A9W7KXN4"/>
<sequence length="733" mass="79759">MISNSFKFTGLSTLFAFQIGAVWLWGSYCCAAASVASSVVGMYTSSLLADVFHVETGGGELRYFCRNGAAVLKGEEEYRLCGGVGGGGGGGGFTMSVKLFPDDGISAPQHWVMADSSGKWLFVQLINSSGGMGGGGGCGLDVKEDESWMSMGGGMAGEGGGKIASTKVYKQEEIALGVEALPVEVVATLLAYQHFYTSAISLLGGQSTYQKSLYLYMSGAWTESLSVAKQASELEGVENFLSLDLATLLERLVNCIVDSDHSPILNSPHCLHFPLLCDIISTGGGPSLLTPPLNDIGAIDVARSHSSILISEARLSLDSDALICALLNNALNYDLSFNDLVEIQATRKRLGHDLSLLEGKAMSTKNPTCVPVLSLGLCYHGLNDFLLIKRITKTISSILPKIPEIPIQTETPPPPPPSYMKIGVISSHLRHSSVCLALCPTLTRLPSNDIHVTALIPYGSVIDDVSNDIFSKFNNTRYLPNGLHDSISYIKNDSYDVIIYTDVNMSPRTYLYGFYRLAEIQIAFWGHHGMSGLDGIDYYFVGDRMEDDGGKYNEQVVRFGDGLGVYLERDDFFLDDEEAGGLERVGEYVIIPQSIYKFHPEFDSTILRIVEDGKIVVILVDDSRSIHTSKMRERLNAEGVLFVPQLSRSKLIGLEKGALYAHDTSPVGGGITTFELLFNGNCVRYNSNMTVIKTTESAVQVENGDDLFGCRGNWEREDVVEEYREFLRTVGGL</sequence>
<evidence type="ECO:0000313" key="2">
    <source>
        <dbReference type="Proteomes" id="UP001165160"/>
    </source>
</evidence>
<organism evidence="1 2">
    <name type="scientific">Triparma verrucosa</name>
    <dbReference type="NCBI Taxonomy" id="1606542"/>
    <lineage>
        <taxon>Eukaryota</taxon>
        <taxon>Sar</taxon>
        <taxon>Stramenopiles</taxon>
        <taxon>Ochrophyta</taxon>
        <taxon>Bolidophyceae</taxon>
        <taxon>Parmales</taxon>
        <taxon>Triparmaceae</taxon>
        <taxon>Triparma</taxon>
    </lineage>
</organism>
<accession>A0A9W7KXN4</accession>
<protein>
    <submittedName>
        <fullName evidence="1">Uncharacterized protein</fullName>
    </submittedName>
</protein>
<reference evidence="2" key="1">
    <citation type="journal article" date="2023" name="Commun. Biol.">
        <title>Genome analysis of Parmales, the sister group of diatoms, reveals the evolutionary specialization of diatoms from phago-mixotrophs to photoautotrophs.</title>
        <authorList>
            <person name="Ban H."/>
            <person name="Sato S."/>
            <person name="Yoshikawa S."/>
            <person name="Yamada K."/>
            <person name="Nakamura Y."/>
            <person name="Ichinomiya M."/>
            <person name="Sato N."/>
            <person name="Blanc-Mathieu R."/>
            <person name="Endo H."/>
            <person name="Kuwata A."/>
            <person name="Ogata H."/>
        </authorList>
    </citation>
    <scope>NUCLEOTIDE SEQUENCE [LARGE SCALE GENOMIC DNA]</scope>
    <source>
        <strain evidence="2">NIES 3699</strain>
    </source>
</reference>
<comment type="caution">
    <text evidence="1">The sequence shown here is derived from an EMBL/GenBank/DDBJ whole genome shotgun (WGS) entry which is preliminary data.</text>
</comment>
<dbReference type="Proteomes" id="UP001165160">
    <property type="component" value="Unassembled WGS sequence"/>
</dbReference>
<name>A0A9W7KXN4_9STRA</name>
<dbReference type="Gene3D" id="3.40.50.11380">
    <property type="match status" value="1"/>
</dbReference>
<gene>
    <name evidence="1" type="ORF">TrVE_jg10977</name>
</gene>
<keyword evidence="2" id="KW-1185">Reference proteome</keyword>
<dbReference type="EMBL" id="BRXX01000509">
    <property type="protein sequence ID" value="GMI15005.1"/>
    <property type="molecule type" value="Genomic_DNA"/>
</dbReference>
<proteinExistence type="predicted"/>